<evidence type="ECO:0000256" key="2">
    <source>
        <dbReference type="SAM" id="Phobius"/>
    </source>
</evidence>
<protein>
    <submittedName>
        <fullName evidence="3">Uncharacterized protein</fullName>
    </submittedName>
</protein>
<dbReference type="EMBL" id="GEBQ01028795">
    <property type="protein sequence ID" value="JAT11182.1"/>
    <property type="molecule type" value="Transcribed_RNA"/>
</dbReference>
<feature type="compositionally biased region" description="Acidic residues" evidence="1">
    <location>
        <begin position="128"/>
        <end position="145"/>
    </location>
</feature>
<reference evidence="3" key="1">
    <citation type="submission" date="2015-11" db="EMBL/GenBank/DDBJ databases">
        <title>De novo transcriptome assembly of four potential Pierce s Disease insect vectors from Arizona vineyards.</title>
        <authorList>
            <person name="Tassone E.E."/>
        </authorList>
    </citation>
    <scope>NUCLEOTIDE SEQUENCE</scope>
</reference>
<keyword evidence="2" id="KW-0472">Membrane</keyword>
<proteinExistence type="predicted"/>
<dbReference type="AlphaFoldDB" id="A0A1B6KI99"/>
<sequence length="145" mass="16081">GMKTSGRNGCVNFVYPVKELSCHSPHFLLAMISAWMIIGISLTITLIHCEETVTVVNEVEITTQTASGNAIDTVAENIIEIDNEDSTKTNAESISIVNLEDTSNTESTISDNDDVALRSNRRFRESSYDDGDDYADDDDYENRSY</sequence>
<evidence type="ECO:0000256" key="1">
    <source>
        <dbReference type="SAM" id="MobiDB-lite"/>
    </source>
</evidence>
<keyword evidence="2" id="KW-1133">Transmembrane helix</keyword>
<gene>
    <name evidence="3" type="ORF">g.9108</name>
</gene>
<organism evidence="3">
    <name type="scientific">Graphocephala atropunctata</name>
    <dbReference type="NCBI Taxonomy" id="36148"/>
    <lineage>
        <taxon>Eukaryota</taxon>
        <taxon>Metazoa</taxon>
        <taxon>Ecdysozoa</taxon>
        <taxon>Arthropoda</taxon>
        <taxon>Hexapoda</taxon>
        <taxon>Insecta</taxon>
        <taxon>Pterygota</taxon>
        <taxon>Neoptera</taxon>
        <taxon>Paraneoptera</taxon>
        <taxon>Hemiptera</taxon>
        <taxon>Auchenorrhyncha</taxon>
        <taxon>Membracoidea</taxon>
        <taxon>Cicadellidae</taxon>
        <taxon>Cicadellinae</taxon>
        <taxon>Cicadellini</taxon>
        <taxon>Graphocephala</taxon>
    </lineage>
</organism>
<feature type="region of interest" description="Disordered" evidence="1">
    <location>
        <begin position="120"/>
        <end position="145"/>
    </location>
</feature>
<accession>A0A1B6KI99</accession>
<name>A0A1B6KI99_9HEMI</name>
<feature type="transmembrane region" description="Helical" evidence="2">
    <location>
        <begin position="27"/>
        <end position="47"/>
    </location>
</feature>
<keyword evidence="2" id="KW-0812">Transmembrane</keyword>
<evidence type="ECO:0000313" key="3">
    <source>
        <dbReference type="EMBL" id="JAT11182.1"/>
    </source>
</evidence>
<feature type="non-terminal residue" evidence="3">
    <location>
        <position position="1"/>
    </location>
</feature>